<protein>
    <submittedName>
        <fullName evidence="1">Uncharacterized protein</fullName>
    </submittedName>
</protein>
<proteinExistence type="predicted"/>
<evidence type="ECO:0000313" key="1">
    <source>
        <dbReference type="EMBL" id="SDN39102.1"/>
    </source>
</evidence>
<organism evidence="1 3">
    <name type="scientific">Cryobacterium flavum</name>
    <dbReference type="NCBI Taxonomy" id="1424659"/>
    <lineage>
        <taxon>Bacteria</taxon>
        <taxon>Bacillati</taxon>
        <taxon>Actinomycetota</taxon>
        <taxon>Actinomycetes</taxon>
        <taxon>Micrococcales</taxon>
        <taxon>Microbacteriaceae</taxon>
        <taxon>Cryobacterium</taxon>
    </lineage>
</organism>
<dbReference type="Proteomes" id="UP000298252">
    <property type="component" value="Unassembled WGS sequence"/>
</dbReference>
<reference evidence="2 4" key="2">
    <citation type="submission" date="2019-03" db="EMBL/GenBank/DDBJ databases">
        <title>Genomics of glacier-inhabiting Cryobacterium strains.</title>
        <authorList>
            <person name="Liu Q."/>
            <person name="Xin Y.-H."/>
        </authorList>
    </citation>
    <scope>NUCLEOTIDE SEQUENCE [LARGE SCALE GENOMIC DNA]</scope>
    <source>
        <strain evidence="2 4">Hh8</strain>
    </source>
</reference>
<dbReference type="EMBL" id="FNIB01000005">
    <property type="protein sequence ID" value="SDN39102.1"/>
    <property type="molecule type" value="Genomic_DNA"/>
</dbReference>
<name>A0A4R8VES7_9MICO</name>
<dbReference type="Proteomes" id="UP000199639">
    <property type="component" value="Unassembled WGS sequence"/>
</dbReference>
<dbReference type="RefSeq" id="WP_092340327.1">
    <property type="nucleotide sequence ID" value="NZ_FNIB01000005.1"/>
</dbReference>
<dbReference type="STRING" id="1424659.SAMN05216368_105123"/>
<dbReference type="AlphaFoldDB" id="A0A4R8VES7"/>
<evidence type="ECO:0000313" key="3">
    <source>
        <dbReference type="Proteomes" id="UP000199639"/>
    </source>
</evidence>
<reference evidence="1 3" key="1">
    <citation type="submission" date="2016-10" db="EMBL/GenBank/DDBJ databases">
        <authorList>
            <person name="Varghese N."/>
            <person name="Submissions S."/>
        </authorList>
    </citation>
    <scope>NUCLEOTIDE SEQUENCE [LARGE SCALE GENOMIC DNA]</scope>
    <source>
        <strain evidence="1 3">CGMCC 1.11215</strain>
    </source>
</reference>
<keyword evidence="4" id="KW-1185">Reference proteome</keyword>
<gene>
    <name evidence="2" type="ORF">E3O21_01440</name>
    <name evidence="1" type="ORF">SAMN05216368_105123</name>
</gene>
<accession>A0A4R8VES7</accession>
<sequence>MDLQTAKGIAMAMEDETALLVPPEDVADQTQMKSSFLLGCTDETYQWSGRTILTFSGEVDTQGIVDRIAAAWKVKEGVTVEEDDTTGDDAQVDMRVATGGFYNAAIWNSGT</sequence>
<evidence type="ECO:0000313" key="2">
    <source>
        <dbReference type="EMBL" id="TFB81961.1"/>
    </source>
</evidence>
<evidence type="ECO:0000313" key="4">
    <source>
        <dbReference type="Proteomes" id="UP000298252"/>
    </source>
</evidence>
<dbReference type="EMBL" id="SOFD01000003">
    <property type="protein sequence ID" value="TFB81961.1"/>
    <property type="molecule type" value="Genomic_DNA"/>
</dbReference>